<dbReference type="SMART" id="SM00744">
    <property type="entry name" value="RINGv"/>
    <property type="match status" value="1"/>
</dbReference>
<evidence type="ECO:0000256" key="6">
    <source>
        <dbReference type="ARBA" id="ARBA00022786"/>
    </source>
</evidence>
<protein>
    <recommendedName>
        <fullName evidence="16">RING-CH-type domain-containing protein</fullName>
    </recommendedName>
</protein>
<evidence type="ECO:0000256" key="5">
    <source>
        <dbReference type="ARBA" id="ARBA00022771"/>
    </source>
</evidence>
<keyword evidence="15" id="KW-1185">Reference proteome</keyword>
<dbReference type="GO" id="GO:0016740">
    <property type="term" value="F:transferase activity"/>
    <property type="evidence" value="ECO:0007669"/>
    <property type="project" value="UniProtKB-KW"/>
</dbReference>
<keyword evidence="3 11" id="KW-0812">Transmembrane</keyword>
<dbReference type="Gene3D" id="3.30.40.10">
    <property type="entry name" value="Zinc/RING finger domain, C3HC4 (zinc finger)"/>
    <property type="match status" value="1"/>
</dbReference>
<sequence length="330" mass="36830">MAMAHDLNSEAGFELNSPHNNRILLSNKIVPASNALNLSSMSVKLSVDNNDSSCRICMEHETPKYPLVSPCLCSGSVKYIHEECLKTWLVAQDKDLAESACEICKAKYKMTFKISSQCSPKHSLKQGFTHFLFIPLLSAVIVMLFVIIYLLIDKYRSDADDKQKGYMMALIIICGLSGVVIFLLICNSIKESCIIAKVTDWSILSQSEEIEESIDPSKQEISKDDIVIERIASIETNVLLIPKKIKIRKRRVQTPTLNPPMVPVYRAGQTVAFTPKLVTEISLMSANSSLAMRKKESKNNTLWDNDQVYSIGKLESSMIFISSNPNVSSP</sequence>
<reference evidence="14" key="1">
    <citation type="submission" date="2021-09" db="EMBL/GenBank/DDBJ databases">
        <authorList>
            <consortium name="AG Swart"/>
            <person name="Singh M."/>
            <person name="Singh A."/>
            <person name="Seah K."/>
            <person name="Emmerich C."/>
        </authorList>
    </citation>
    <scope>NUCLEOTIDE SEQUENCE</scope>
    <source>
        <strain evidence="14">ATCC30299</strain>
    </source>
</reference>
<evidence type="ECO:0000256" key="1">
    <source>
        <dbReference type="ARBA" id="ARBA00004141"/>
    </source>
</evidence>
<dbReference type="PROSITE" id="PS51292">
    <property type="entry name" value="ZF_RING_CH"/>
    <property type="match status" value="1"/>
</dbReference>
<feature type="transmembrane region" description="Helical" evidence="11">
    <location>
        <begin position="164"/>
        <end position="185"/>
    </location>
</feature>
<evidence type="ECO:0000259" key="12">
    <source>
        <dbReference type="PROSITE" id="PS50089"/>
    </source>
</evidence>
<gene>
    <name evidence="14" type="ORF">BSTOLATCC_MIC30418</name>
</gene>
<evidence type="ECO:0000256" key="7">
    <source>
        <dbReference type="ARBA" id="ARBA00022833"/>
    </source>
</evidence>
<dbReference type="PANTHER" id="PTHR46065:SF3">
    <property type="entry name" value="FI20425P1"/>
    <property type="match status" value="1"/>
</dbReference>
<evidence type="ECO:0000313" key="15">
    <source>
        <dbReference type="Proteomes" id="UP001162131"/>
    </source>
</evidence>
<dbReference type="PANTHER" id="PTHR46065">
    <property type="entry name" value="E3 UBIQUITIN-PROTEIN LIGASE MARCH 2/3 FAMILY MEMBER"/>
    <property type="match status" value="1"/>
</dbReference>
<dbReference type="EMBL" id="CAJZBQ010000030">
    <property type="protein sequence ID" value="CAG9322036.1"/>
    <property type="molecule type" value="Genomic_DNA"/>
</dbReference>
<keyword evidence="2" id="KW-0808">Transferase</keyword>
<keyword evidence="4" id="KW-0479">Metal-binding</keyword>
<evidence type="ECO:0008006" key="16">
    <source>
        <dbReference type="Google" id="ProtNLM"/>
    </source>
</evidence>
<comment type="caution">
    <text evidence="14">The sequence shown here is derived from an EMBL/GenBank/DDBJ whole genome shotgun (WGS) entry which is preliminary data.</text>
</comment>
<name>A0AAU9JA44_9CILI</name>
<evidence type="ECO:0000256" key="3">
    <source>
        <dbReference type="ARBA" id="ARBA00022692"/>
    </source>
</evidence>
<feature type="transmembrane region" description="Helical" evidence="11">
    <location>
        <begin position="128"/>
        <end position="152"/>
    </location>
</feature>
<dbReference type="GO" id="GO:0008270">
    <property type="term" value="F:zinc ion binding"/>
    <property type="evidence" value="ECO:0007669"/>
    <property type="project" value="UniProtKB-KW"/>
</dbReference>
<evidence type="ECO:0000256" key="11">
    <source>
        <dbReference type="SAM" id="Phobius"/>
    </source>
</evidence>
<dbReference type="InterPro" id="IPR013083">
    <property type="entry name" value="Znf_RING/FYVE/PHD"/>
</dbReference>
<proteinExistence type="predicted"/>
<feature type="domain" description="RING-type" evidence="12">
    <location>
        <begin position="54"/>
        <end position="105"/>
    </location>
</feature>
<evidence type="ECO:0000313" key="14">
    <source>
        <dbReference type="EMBL" id="CAG9322036.1"/>
    </source>
</evidence>
<keyword evidence="7" id="KW-0862">Zinc</keyword>
<feature type="domain" description="RING-CH-type" evidence="13">
    <location>
        <begin position="46"/>
        <end position="111"/>
    </location>
</feature>
<accession>A0AAU9JA44</accession>
<keyword evidence="6" id="KW-0833">Ubl conjugation pathway</keyword>
<dbReference type="PROSITE" id="PS50089">
    <property type="entry name" value="ZF_RING_2"/>
    <property type="match status" value="1"/>
</dbReference>
<evidence type="ECO:0000256" key="10">
    <source>
        <dbReference type="PROSITE-ProRule" id="PRU00175"/>
    </source>
</evidence>
<dbReference type="InterPro" id="IPR011016">
    <property type="entry name" value="Znf_RING-CH"/>
</dbReference>
<dbReference type="AlphaFoldDB" id="A0AAU9JA44"/>
<dbReference type="SUPFAM" id="SSF57850">
    <property type="entry name" value="RING/U-box"/>
    <property type="match status" value="1"/>
</dbReference>
<keyword evidence="5 10" id="KW-0863">Zinc-finger</keyword>
<dbReference type="InterPro" id="IPR001841">
    <property type="entry name" value="Znf_RING"/>
</dbReference>
<evidence type="ECO:0000256" key="4">
    <source>
        <dbReference type="ARBA" id="ARBA00022723"/>
    </source>
</evidence>
<dbReference type="GO" id="GO:0016020">
    <property type="term" value="C:membrane"/>
    <property type="evidence" value="ECO:0007669"/>
    <property type="project" value="UniProtKB-SubCell"/>
</dbReference>
<dbReference type="Pfam" id="PF12906">
    <property type="entry name" value="RINGv"/>
    <property type="match status" value="1"/>
</dbReference>
<evidence type="ECO:0000259" key="13">
    <source>
        <dbReference type="PROSITE" id="PS51292"/>
    </source>
</evidence>
<dbReference type="Proteomes" id="UP001162131">
    <property type="component" value="Unassembled WGS sequence"/>
</dbReference>
<keyword evidence="8 11" id="KW-1133">Transmembrane helix</keyword>
<evidence type="ECO:0000256" key="2">
    <source>
        <dbReference type="ARBA" id="ARBA00022679"/>
    </source>
</evidence>
<comment type="subcellular location">
    <subcellularLocation>
        <location evidence="1">Membrane</location>
        <topology evidence="1">Multi-pass membrane protein</topology>
    </subcellularLocation>
</comment>
<organism evidence="14 15">
    <name type="scientific">Blepharisma stoltei</name>
    <dbReference type="NCBI Taxonomy" id="1481888"/>
    <lineage>
        <taxon>Eukaryota</taxon>
        <taxon>Sar</taxon>
        <taxon>Alveolata</taxon>
        <taxon>Ciliophora</taxon>
        <taxon>Postciliodesmatophora</taxon>
        <taxon>Heterotrichea</taxon>
        <taxon>Heterotrichida</taxon>
        <taxon>Blepharismidae</taxon>
        <taxon>Blepharisma</taxon>
    </lineage>
</organism>
<dbReference type="CDD" id="cd16495">
    <property type="entry name" value="RING_CH-C4HC3_MARCH"/>
    <property type="match status" value="1"/>
</dbReference>
<keyword evidence="9 11" id="KW-0472">Membrane</keyword>
<evidence type="ECO:0000256" key="8">
    <source>
        <dbReference type="ARBA" id="ARBA00022989"/>
    </source>
</evidence>
<evidence type="ECO:0000256" key="9">
    <source>
        <dbReference type="ARBA" id="ARBA00023136"/>
    </source>
</evidence>